<dbReference type="PROSITE" id="PS51257">
    <property type="entry name" value="PROKAR_LIPOPROTEIN"/>
    <property type="match status" value="1"/>
</dbReference>
<keyword evidence="3" id="KW-1185">Reference proteome</keyword>
<dbReference type="SUPFAM" id="SSF75005">
    <property type="entry name" value="Arabinanase/levansucrase/invertase"/>
    <property type="match status" value="1"/>
</dbReference>
<dbReference type="Gene3D" id="2.115.10.20">
    <property type="entry name" value="Glycosyl hydrolase domain, family 43"/>
    <property type="match status" value="1"/>
</dbReference>
<dbReference type="OrthoDB" id="9794572at2"/>
<keyword evidence="1" id="KW-0732">Signal</keyword>
<dbReference type="InterPro" id="IPR050727">
    <property type="entry name" value="GH43_arabinanases"/>
</dbReference>
<reference evidence="2 3" key="1">
    <citation type="submission" date="2015-10" db="EMBL/GenBank/DDBJ databases">
        <authorList>
            <person name="Gilbert D.G."/>
        </authorList>
    </citation>
    <scope>NUCLEOTIDE SEQUENCE [LARGE SCALE GENOMIC DNA]</scope>
    <source>
        <strain evidence="3">HZ-22</strain>
    </source>
</reference>
<dbReference type="EMBL" id="CP012898">
    <property type="protein sequence ID" value="ALJ04464.1"/>
    <property type="molecule type" value="Genomic_DNA"/>
</dbReference>
<name>A0A0P0CEC4_9FLAO</name>
<gene>
    <name evidence="2" type="ORF">APS56_04610</name>
</gene>
<dbReference type="PANTHER" id="PTHR43301">
    <property type="entry name" value="ARABINAN ENDO-1,5-ALPHA-L-ARABINOSIDASE"/>
    <property type="match status" value="1"/>
</dbReference>
<dbReference type="Proteomes" id="UP000057981">
    <property type="component" value="Chromosome"/>
</dbReference>
<dbReference type="InterPro" id="IPR023296">
    <property type="entry name" value="Glyco_hydro_beta-prop_sf"/>
</dbReference>
<evidence type="ECO:0000313" key="3">
    <source>
        <dbReference type="Proteomes" id="UP000057981"/>
    </source>
</evidence>
<dbReference type="KEGG" id="ahz:APS56_04610"/>
<dbReference type="PANTHER" id="PTHR43301:SF3">
    <property type="entry name" value="ARABINAN ENDO-1,5-ALPHA-L-ARABINOSIDASE A-RELATED"/>
    <property type="match status" value="1"/>
</dbReference>
<dbReference type="AlphaFoldDB" id="A0A0P0CEC4"/>
<dbReference type="PATRIC" id="fig|1736674.3.peg.948"/>
<dbReference type="CDD" id="cd08994">
    <property type="entry name" value="GH43_62_32_68_117_130-like"/>
    <property type="match status" value="1"/>
</dbReference>
<dbReference type="RefSeq" id="WP_054725268.1">
    <property type="nucleotide sequence ID" value="NZ_CP012898.1"/>
</dbReference>
<evidence type="ECO:0000256" key="1">
    <source>
        <dbReference type="SAM" id="SignalP"/>
    </source>
</evidence>
<evidence type="ECO:0008006" key="4">
    <source>
        <dbReference type="Google" id="ProtNLM"/>
    </source>
</evidence>
<protein>
    <recommendedName>
        <fullName evidence="4">Sucrase</fullName>
    </recommendedName>
</protein>
<accession>A0A0P0CEC4</accession>
<organism evidence="2 3">
    <name type="scientific">Pseudalgibacter alginicilyticus</name>
    <dbReference type="NCBI Taxonomy" id="1736674"/>
    <lineage>
        <taxon>Bacteria</taxon>
        <taxon>Pseudomonadati</taxon>
        <taxon>Bacteroidota</taxon>
        <taxon>Flavobacteriia</taxon>
        <taxon>Flavobacteriales</taxon>
        <taxon>Flavobacteriaceae</taxon>
        <taxon>Pseudalgibacter</taxon>
    </lineage>
</organism>
<dbReference type="STRING" id="1736674.APS56_04610"/>
<sequence>MKLLLTNLCLTLVLFSCVFNKTKKLSVVPFPVNAKIVGDTLSGPSVLNDPNRFVWGASVIKGSDNKYHMLYATWECGDSLPKFSDSWVLHSKIAYAISDYPDKDFKFQKIVLQGNKLEGDSTTWDAQMVHNPHIKKFNNKYYLYYVGSKDSGEQLQELNETPINKRNRVQQNQCIGVIEFNTFSDLVKGNFKRFDSPILSPRTRVKPDHIVNPSPKETKAKPDNIIVVNPSVIQRPSDGKYLLYFKGNFYNPNWRGVHGVAISDSPLGPFTATDNFVFDVYNDDGTIASGEDPYVWYHNTFEKFYVVLKDFTGKITKNKPGLAILESVDGINWTKPKNSFFMKKEIILESGDTIKVNRMERPQLLIDQYGYPKFLYVACAIKDINTSKDGASFNTHISLNTEPTP</sequence>
<evidence type="ECO:0000313" key="2">
    <source>
        <dbReference type="EMBL" id="ALJ04464.1"/>
    </source>
</evidence>
<feature type="chain" id="PRO_5006042539" description="Sucrase" evidence="1">
    <location>
        <begin position="21"/>
        <end position="405"/>
    </location>
</feature>
<feature type="signal peptide" evidence="1">
    <location>
        <begin position="1"/>
        <end position="20"/>
    </location>
</feature>
<proteinExistence type="predicted"/>